<gene>
    <name evidence="1" type="ORF">RhiirA4_488360</name>
</gene>
<dbReference type="AlphaFoldDB" id="A0A2I1HTN7"/>
<protein>
    <submittedName>
        <fullName evidence="1">Uncharacterized protein</fullName>
    </submittedName>
</protein>
<comment type="caution">
    <text evidence="1">The sequence shown here is derived from an EMBL/GenBank/DDBJ whole genome shotgun (WGS) entry which is preliminary data.</text>
</comment>
<keyword evidence="2" id="KW-1185">Reference proteome</keyword>
<name>A0A2I1HTN7_9GLOM</name>
<accession>A0A2I1HTN7</accession>
<dbReference type="OrthoDB" id="2391221at2759"/>
<sequence>MIKCDKKTADVCECKHCIINGVSALHGDAFLGLDINLKSGKLNEVHQYKRWKAKSLNEQNYKDERKKSVSNQDFFILFTTARSLNFKLPKNSGIVDVSNWN</sequence>
<proteinExistence type="predicted"/>
<organism evidence="1 2">
    <name type="scientific">Rhizophagus irregularis</name>
    <dbReference type="NCBI Taxonomy" id="588596"/>
    <lineage>
        <taxon>Eukaryota</taxon>
        <taxon>Fungi</taxon>
        <taxon>Fungi incertae sedis</taxon>
        <taxon>Mucoromycota</taxon>
        <taxon>Glomeromycotina</taxon>
        <taxon>Glomeromycetes</taxon>
        <taxon>Glomerales</taxon>
        <taxon>Glomeraceae</taxon>
        <taxon>Rhizophagus</taxon>
    </lineage>
</organism>
<evidence type="ECO:0000313" key="1">
    <source>
        <dbReference type="EMBL" id="PKY62232.1"/>
    </source>
</evidence>
<evidence type="ECO:0000313" key="2">
    <source>
        <dbReference type="Proteomes" id="UP000234323"/>
    </source>
</evidence>
<dbReference type="Proteomes" id="UP000234323">
    <property type="component" value="Unassembled WGS sequence"/>
</dbReference>
<reference evidence="1 2" key="1">
    <citation type="submission" date="2015-10" db="EMBL/GenBank/DDBJ databases">
        <title>Genome analyses suggest a sexual origin of heterokaryosis in a supposedly ancient asexual fungus.</title>
        <authorList>
            <person name="Ropars J."/>
            <person name="Sedzielewska K."/>
            <person name="Noel J."/>
            <person name="Charron P."/>
            <person name="Farinelli L."/>
            <person name="Marton T."/>
            <person name="Kruger M."/>
            <person name="Pelin A."/>
            <person name="Brachmann A."/>
            <person name="Corradi N."/>
        </authorList>
    </citation>
    <scope>NUCLEOTIDE SEQUENCE [LARGE SCALE GENOMIC DNA]</scope>
    <source>
        <strain evidence="1 2">A4</strain>
    </source>
</reference>
<dbReference type="EMBL" id="LLXI01006689">
    <property type="protein sequence ID" value="PKY62232.1"/>
    <property type="molecule type" value="Genomic_DNA"/>
</dbReference>